<organism evidence="5 6">
    <name type="scientific">Tritonibacter multivorans</name>
    <dbReference type="NCBI Taxonomy" id="928856"/>
    <lineage>
        <taxon>Bacteria</taxon>
        <taxon>Pseudomonadati</taxon>
        <taxon>Pseudomonadota</taxon>
        <taxon>Alphaproteobacteria</taxon>
        <taxon>Rhodobacterales</taxon>
        <taxon>Paracoccaceae</taxon>
        <taxon>Tritonibacter</taxon>
    </lineage>
</organism>
<keyword evidence="3" id="KW-0443">Lipid metabolism</keyword>
<gene>
    <name evidence="5" type="ORF">TRM7557_02087</name>
</gene>
<evidence type="ECO:0000256" key="3">
    <source>
        <dbReference type="ARBA" id="ARBA00023098"/>
    </source>
</evidence>
<dbReference type="Proteomes" id="UP000052022">
    <property type="component" value="Unassembled WGS sequence"/>
</dbReference>
<evidence type="ECO:0000256" key="1">
    <source>
        <dbReference type="ARBA" id="ARBA00022801"/>
    </source>
</evidence>
<keyword evidence="4" id="KW-0732">Signal</keyword>
<dbReference type="EMBL" id="CYSD01000033">
    <property type="protein sequence ID" value="CUH78879.1"/>
    <property type="molecule type" value="Genomic_DNA"/>
</dbReference>
<name>A0A0P1GBR6_9RHOB</name>
<proteinExistence type="predicted"/>
<keyword evidence="1 5" id="KW-0378">Hydrolase</keyword>
<dbReference type="InterPro" id="IPR016986">
    <property type="entry name" value="UCP031982_abhydr"/>
</dbReference>
<accession>A0A0P1GBR6</accession>
<sequence length="347" mass="36919">MSPHIFSRITGIAATLASLGFCAAQADPIGTRSLMVEAPHHSRDMRVTLFYPAAEDSGQQSTVAENAVFYGHQMWQDAAPAAGQQPVVLMSHGLGGLTRSLTWLGEGLAARGAIVVGVDHPNTSFGDFDMVKGMDHWTRAQDMAVALDALQGDATFAPHMDLTRVHATGFSYGGWTALSLGGLRGDGAAYALYCDQAEGKSTHCNDLVRAGVDLRDVDQEKWQADWRLPEVTSVAAIDPGLTYGITQEMADDLAVPALLLTLGNAADRLQATDLSARGSDLWAKLPEAARVVIDPASHFTALPRCKPMGEAILAEEQDDPVCTDPEGTDRAAVHAQVIDAIADHFGF</sequence>
<protein>
    <submittedName>
        <fullName evidence="5">Putative dienelactone hydrolase</fullName>
    </submittedName>
</protein>
<keyword evidence="2" id="KW-0442">Lipid degradation</keyword>
<dbReference type="GO" id="GO:0016042">
    <property type="term" value="P:lipid catabolic process"/>
    <property type="evidence" value="ECO:0007669"/>
    <property type="project" value="UniProtKB-KW"/>
</dbReference>
<evidence type="ECO:0000256" key="4">
    <source>
        <dbReference type="SAM" id="SignalP"/>
    </source>
</evidence>
<dbReference type="PIRSF" id="PIRSF031982">
    <property type="entry name" value="UCP031982_abhydr"/>
    <property type="match status" value="1"/>
</dbReference>
<dbReference type="AlphaFoldDB" id="A0A0P1GBR6"/>
<dbReference type="Gene3D" id="3.40.50.1820">
    <property type="entry name" value="alpha/beta hydrolase"/>
    <property type="match status" value="1"/>
</dbReference>
<dbReference type="PANTHER" id="PTHR10272:SF0">
    <property type="entry name" value="PLATELET-ACTIVATING FACTOR ACETYLHYDROLASE"/>
    <property type="match status" value="1"/>
</dbReference>
<feature type="signal peptide" evidence="4">
    <location>
        <begin position="1"/>
        <end position="26"/>
    </location>
</feature>
<evidence type="ECO:0000313" key="5">
    <source>
        <dbReference type="EMBL" id="CUH78879.1"/>
    </source>
</evidence>
<dbReference type="OrthoDB" id="9814760at2"/>
<evidence type="ECO:0000313" key="6">
    <source>
        <dbReference type="Proteomes" id="UP000052022"/>
    </source>
</evidence>
<dbReference type="SUPFAM" id="SSF53474">
    <property type="entry name" value="alpha/beta-Hydrolases"/>
    <property type="match status" value="1"/>
</dbReference>
<evidence type="ECO:0000256" key="2">
    <source>
        <dbReference type="ARBA" id="ARBA00022963"/>
    </source>
</evidence>
<keyword evidence="6" id="KW-1185">Reference proteome</keyword>
<feature type="chain" id="PRO_5006063271" evidence="4">
    <location>
        <begin position="27"/>
        <end position="347"/>
    </location>
</feature>
<dbReference type="RefSeq" id="WP_058290140.1">
    <property type="nucleotide sequence ID" value="NZ_CYSD01000033.1"/>
</dbReference>
<dbReference type="GO" id="GO:0003847">
    <property type="term" value="F:1-alkyl-2-acetylglycerophosphocholine esterase activity"/>
    <property type="evidence" value="ECO:0007669"/>
    <property type="project" value="TreeGrafter"/>
</dbReference>
<dbReference type="PANTHER" id="PTHR10272">
    <property type="entry name" value="PLATELET-ACTIVATING FACTOR ACETYLHYDROLASE"/>
    <property type="match status" value="1"/>
</dbReference>
<dbReference type="InterPro" id="IPR029058">
    <property type="entry name" value="AB_hydrolase_fold"/>
</dbReference>
<dbReference type="STRING" id="928856.SAMN04488049_11099"/>
<reference evidence="5 6" key="1">
    <citation type="submission" date="2015-09" db="EMBL/GenBank/DDBJ databases">
        <authorList>
            <consortium name="Swine Surveillance"/>
        </authorList>
    </citation>
    <scope>NUCLEOTIDE SEQUENCE [LARGE SCALE GENOMIC DNA]</scope>
    <source>
        <strain evidence="5 6">CECT 7557</strain>
    </source>
</reference>